<dbReference type="GO" id="GO:0005886">
    <property type="term" value="C:plasma membrane"/>
    <property type="evidence" value="ECO:0007669"/>
    <property type="project" value="InterPro"/>
</dbReference>
<sequence length="1255" mass="135765">MTRTVAKWLVRFALFIPCFVLVLLLLLGGLLFTQAGLNLAIWGAQKALPQLTVDEAEGAILTGITLHQVNFSDPDLFIELHAKKVQLELDAECLFEPRVCIDNLALESLSFALTGTAPTQEEPTPSEPLTEIALPISVSVNRVQLNDIALDVLGTEIKWKSFSTAATMEGRVLTLHPTKWDGIDITLAPTDANASVEKASTDKAATDKNADIELPEVLIPLDVVVEGFDIHNFALHGESPVKVNHLGLKAKASDHLVSIEKLVLDMPEVSADASTEIELKGDYSLPKLTLNAKLNQTELKGQTLALKADGSVAKLNLNADFGGVIKAHLEGNLKPLQAVLPFDLSLSQGEVQWPLTGKYDYRSDIESIDIKGNLDAYQISLALKAQGKDIPDLDLDTSASGTLESIDVHSLVLNTLGGRVSGQVEADWSKLVKWNTTLGLDSIQPGLQWPEAEGNISGSITTNGSLTESGGWKVGVPLLAIQGLIRDYPLYINGQLDAADINKSGEPSIHTEGLELSHGPNNLFVSGSLDKQWGLDVELNFPEFVKSIPELRGHMYGKVNLRGEFEEPQIKIELSVNEVDWKQEVTVESVALFGDISPLPAPKGDLSLVVKNVKAQDQHIDNVDLEFSGTQEAHQLTLDVLSDLVSTSLKVVGGLTDKPEMVWQGELQRAEITSEQGTWTLADKAALGFNMATNLASVQAHCWNQQDASLCLTKDLSAGESGEANIAIKQFNFEQIKRFVPQETDLQGEVNATAWASWAPNAKPELKVSVYLPEGQVTQSLDAPVTLGWNNITLDAELENDNLRSRWSLDLVDNGVIDGQANIANVQSNNQAIDGKLGIRDIHLGMLKPLLGEFSKADANIHSDLTFSGPLLHPKLQGDFVIEKLIAKGDITPVDVNEGQISVAFNGYDAVLNAQIHTPDGTLNLDGDGNWADLKAWRGNLAVFAEELNVKLPPMVHIKVKPDLKISATPKLAKIEGDIHLPWGRIEVEELPPSAVGVSSDEVLLDENFKPVEEKQPLPMNIQTNVNVKIGDDFRLSAFGLLGNLKGDLKVSQRDKGPFVVGEVNILDGSYRSFGQDLLIQTGKILMNGPVDQPYVVITAIRNPDNIQDDVTAGIRVDGPADNPQVSIFSDPAMPQANALSYLLRGRDIDAEAGGNLMTTTLIGLSLAKSGKVVGEIGQAFGVQDLQLDTAGSGDDSQVTVSGYILPGLKVTYGVGIFNSLGEFTVRYRLMQDLYVEAVSGLDSAVDLIYQFEFD</sequence>
<dbReference type="AlphaFoldDB" id="A0AAV5NTY3"/>
<dbReference type="InterPro" id="IPR007452">
    <property type="entry name" value="TamB_C"/>
</dbReference>
<keyword evidence="4 5" id="KW-0472">Membrane</keyword>
<organism evidence="7 8">
    <name type="scientific">Vibrio penaeicida</name>
    <dbReference type="NCBI Taxonomy" id="104609"/>
    <lineage>
        <taxon>Bacteria</taxon>
        <taxon>Pseudomonadati</taxon>
        <taxon>Pseudomonadota</taxon>
        <taxon>Gammaproteobacteria</taxon>
        <taxon>Vibrionales</taxon>
        <taxon>Vibrionaceae</taxon>
        <taxon>Vibrio</taxon>
    </lineage>
</organism>
<dbReference type="Proteomes" id="UP001156690">
    <property type="component" value="Unassembled WGS sequence"/>
</dbReference>
<evidence type="ECO:0000256" key="1">
    <source>
        <dbReference type="ARBA" id="ARBA00004167"/>
    </source>
</evidence>
<dbReference type="Pfam" id="PF04357">
    <property type="entry name" value="TamB"/>
    <property type="match status" value="1"/>
</dbReference>
<feature type="domain" description="Translocation and assembly module TamB C-terminal" evidence="6">
    <location>
        <begin position="920"/>
        <end position="1254"/>
    </location>
</feature>
<dbReference type="EMBL" id="BSNX01000030">
    <property type="protein sequence ID" value="GLQ73472.1"/>
    <property type="molecule type" value="Genomic_DNA"/>
</dbReference>
<dbReference type="PANTHER" id="PTHR36985">
    <property type="entry name" value="TRANSLOCATION AND ASSEMBLY MODULE SUBUNIT TAMB"/>
    <property type="match status" value="1"/>
</dbReference>
<evidence type="ECO:0000256" key="3">
    <source>
        <dbReference type="ARBA" id="ARBA00022989"/>
    </source>
</evidence>
<keyword evidence="3 5" id="KW-1133">Transmembrane helix</keyword>
<keyword evidence="2 5" id="KW-0812">Transmembrane</keyword>
<dbReference type="RefSeq" id="WP_126606336.1">
    <property type="nucleotide sequence ID" value="NZ_AP025144.1"/>
</dbReference>
<comment type="caution">
    <text evidence="7">The sequence shown here is derived from an EMBL/GenBank/DDBJ whole genome shotgun (WGS) entry which is preliminary data.</text>
</comment>
<evidence type="ECO:0000313" key="8">
    <source>
        <dbReference type="Proteomes" id="UP001156690"/>
    </source>
</evidence>
<dbReference type="PANTHER" id="PTHR36985:SF1">
    <property type="entry name" value="TRANSLOCATION AND ASSEMBLY MODULE SUBUNIT TAMB"/>
    <property type="match status" value="1"/>
</dbReference>
<comment type="subcellular location">
    <subcellularLocation>
        <location evidence="1">Membrane</location>
        <topology evidence="1">Single-pass membrane protein</topology>
    </subcellularLocation>
</comment>
<reference evidence="8" key="1">
    <citation type="journal article" date="2019" name="Int. J. Syst. Evol. Microbiol.">
        <title>The Global Catalogue of Microorganisms (GCM) 10K type strain sequencing project: providing services to taxonomists for standard genome sequencing and annotation.</title>
        <authorList>
            <consortium name="The Broad Institute Genomics Platform"/>
            <consortium name="The Broad Institute Genome Sequencing Center for Infectious Disease"/>
            <person name="Wu L."/>
            <person name="Ma J."/>
        </authorList>
    </citation>
    <scope>NUCLEOTIDE SEQUENCE [LARGE SCALE GENOMIC DNA]</scope>
    <source>
        <strain evidence="8">NBRC 15640</strain>
    </source>
</reference>
<evidence type="ECO:0000256" key="5">
    <source>
        <dbReference type="SAM" id="Phobius"/>
    </source>
</evidence>
<evidence type="ECO:0000259" key="6">
    <source>
        <dbReference type="Pfam" id="PF04357"/>
    </source>
</evidence>
<gene>
    <name evidence="7" type="ORF">GCM10007932_28320</name>
</gene>
<protein>
    <submittedName>
        <fullName evidence="7">DUF490 domain-containing protein</fullName>
    </submittedName>
</protein>
<accession>A0AAV5NTY3</accession>
<evidence type="ECO:0000256" key="2">
    <source>
        <dbReference type="ARBA" id="ARBA00022692"/>
    </source>
</evidence>
<name>A0AAV5NTY3_9VIBR</name>
<proteinExistence type="predicted"/>
<evidence type="ECO:0000313" key="7">
    <source>
        <dbReference type="EMBL" id="GLQ73472.1"/>
    </source>
</evidence>
<dbReference type="GO" id="GO:0009306">
    <property type="term" value="P:protein secretion"/>
    <property type="evidence" value="ECO:0007669"/>
    <property type="project" value="InterPro"/>
</dbReference>
<feature type="transmembrane region" description="Helical" evidence="5">
    <location>
        <begin position="12"/>
        <end position="32"/>
    </location>
</feature>
<keyword evidence="8" id="KW-1185">Reference proteome</keyword>
<dbReference type="GO" id="GO:0097347">
    <property type="term" value="C:TAM protein secretion complex"/>
    <property type="evidence" value="ECO:0007669"/>
    <property type="project" value="TreeGrafter"/>
</dbReference>
<evidence type="ECO:0000256" key="4">
    <source>
        <dbReference type="ARBA" id="ARBA00023136"/>
    </source>
</evidence>